<keyword evidence="2" id="KW-1185">Reference proteome</keyword>
<sequence length="244" mass="27730">MGPDEEYLIAKSLEEVRKGERVEDSATAWGTSATTVRRRRDGGLTMQEGLEPYQRLSKNNEDFVAEWICEEEDAGRAPNKAQLGRQLDSFRAKETKKEALQRYHDSLKRIFLKKNVQPGRITNMDECGVQEGESRDVGTKRDYRAFVRKAGKAVDNSAEVITALKLENQLLRDENESLKPVSKKKVKPSPGEAYANIEDIYRAQREAKQQQAKLVTNHKNQVALEKQDLLESASSALEHMRNPK</sequence>
<dbReference type="STRING" id="155417.A0A4Q4TPQ9"/>
<dbReference type="AlphaFoldDB" id="A0A4Q4TPQ9"/>
<reference evidence="1 2" key="1">
    <citation type="submission" date="2018-06" db="EMBL/GenBank/DDBJ databases">
        <title>Complete Genomes of Monosporascus.</title>
        <authorList>
            <person name="Robinson A.J."/>
            <person name="Natvig D.O."/>
        </authorList>
    </citation>
    <scope>NUCLEOTIDE SEQUENCE [LARGE SCALE GENOMIC DNA]</scope>
    <source>
        <strain evidence="1 2">CBS 110550</strain>
    </source>
</reference>
<proteinExistence type="predicted"/>
<protein>
    <recommendedName>
        <fullName evidence="3">HTH CENPB-type domain-containing protein</fullName>
    </recommendedName>
</protein>
<evidence type="ECO:0008006" key="3">
    <source>
        <dbReference type="Google" id="ProtNLM"/>
    </source>
</evidence>
<comment type="caution">
    <text evidence="1">The sequence shown here is derived from an EMBL/GenBank/DDBJ whole genome shotgun (WGS) entry which is preliminary data.</text>
</comment>
<evidence type="ECO:0000313" key="1">
    <source>
        <dbReference type="EMBL" id="RYP09286.1"/>
    </source>
</evidence>
<dbReference type="EMBL" id="QJNU01000041">
    <property type="protein sequence ID" value="RYP09286.1"/>
    <property type="molecule type" value="Genomic_DNA"/>
</dbReference>
<name>A0A4Q4TPQ9_9PEZI</name>
<evidence type="ECO:0000313" key="2">
    <source>
        <dbReference type="Proteomes" id="UP000293360"/>
    </source>
</evidence>
<dbReference type="OrthoDB" id="4714109at2759"/>
<organism evidence="1 2">
    <name type="scientific">Monosporascus ibericus</name>
    <dbReference type="NCBI Taxonomy" id="155417"/>
    <lineage>
        <taxon>Eukaryota</taxon>
        <taxon>Fungi</taxon>
        <taxon>Dikarya</taxon>
        <taxon>Ascomycota</taxon>
        <taxon>Pezizomycotina</taxon>
        <taxon>Sordariomycetes</taxon>
        <taxon>Xylariomycetidae</taxon>
        <taxon>Xylariales</taxon>
        <taxon>Xylariales incertae sedis</taxon>
        <taxon>Monosporascus</taxon>
    </lineage>
</organism>
<dbReference type="Proteomes" id="UP000293360">
    <property type="component" value="Unassembled WGS sequence"/>
</dbReference>
<accession>A0A4Q4TPQ9</accession>
<gene>
    <name evidence="1" type="ORF">DL764_001333</name>
</gene>